<dbReference type="OrthoDB" id="244021at2759"/>
<accession>A0A836KKW0</accession>
<evidence type="ECO:0000313" key="3">
    <source>
        <dbReference type="EMBL" id="KAG5476722.1"/>
    </source>
</evidence>
<evidence type="ECO:0000256" key="2">
    <source>
        <dbReference type="SAM" id="MobiDB-lite"/>
    </source>
</evidence>
<feature type="compositionally biased region" description="Basic and acidic residues" evidence="2">
    <location>
        <begin position="663"/>
        <end position="676"/>
    </location>
</feature>
<sequence>MPACLDCGLGFDSIYNLHLHRRSGACSVQSLGARAAVSAPPPMVYAAGYPVMPVADPMCYASSIGLGGYDSGKGCYSMQGAPVLPTATVQGPYVSPVEAEIEQVLAIQRNRQAADMAERERMMLDQQVNLVLPARQAQLQQTQQALKDQLLQLKLQLLTSQQQQQSGNNMDISFLRNEMAAMRGALSSISVSGTSASNQGPTLRKPHKVQQQPAPATRVQGRRGRGDDHESDSDEDDSLESLDDVLQSDKNDGNSRETGSRDRSRNRFSPRNTSLFGSTPLHKVRNVLRNMQNEIRSLRNMNATRMEPAFPTVSTLESGLHSLNLATLEGIDLVVPLDEVDVSIKAYYMSYANNEYLLEPSVERRFPRRPPPLARRGSHTLLFMVPSLEFIVHSPKEMVVFALRVFYRSRLLCWAVIFAKAAGSFSEGVRHTLFDLAKALQSPGDMIPGARVSGCIEADPSDIVQRAESILNPSAGNFGVSPGPPSSWRQHAQLPGLPPLPPPPHQLPLLPGMPGCEGPFLPPTLDGSSMILQPTKGPTAHFILPPPTGLSILEWNQQVIKHIKRIQRHPPHRDTAPTAEGSMPHSRRNRNGTRGSHCQPARPPRRRQLVSDSSSSSSSRSSSSKDSVRSSSSPSPPPSSLPSFSMGSILSGSPHRGYGAGEIVKDTGRHPPDKRQQQKQPRRDHRVAAHFAEASSRVMSVAEMHVAQPSAMPSHKAPQPDKEADVDAFVQRLDSPAAPPRQAHTPPPSGEALLTHPAVEKAPAEELPDKPEPPMVVPSPPSSPSEDGKSVFPNAAVAPPPAPCKVPREDMQLVERSRLRPLTDPQGNLAVPPDYKLKPNNPPCVNLNMLDVTAHPPVNACVLLGLSKPTDAPPPAPKAPGHGDKGRTVNLFVDGVVGVPLDAVCSRVLVYVTDELDPQTGAPVNPLHHPRVFMRKPDLVAYQSLTSSSIEPEFQVKMSSDVGDRTHAVVVVEYVNGSEGPPIVFGHCCLPINKRFFAGNFVARVKLGDPRRSQERAVDEMRPSDRIFDEQKRATERYDQAQLEASIDAQALRNLMPAPPRKRAECVPLGYLIWRLESSDMSSPFFEMPQQLPLSQREVQLFADRKNHADVTPSSKGLASEKAADGAFIGAGTPQTDSVSYIAPFSEERGAFVKVEGIRGVGDDAAMYVVVVYMAKAPKGRRVCYTVMPDWNSDVGAPMFKDPPFVFEGIQYDRVNTTTYMLLKLSALENAATPPVVESIGWTMNKLFMDESPALRQGRYTLPWLNGPLPLAVVQELLTQPVGTVFLNRMKEKTIAFREPKATLTISQGDPACCVALVDEAPGRAQPRQLLMPAAIKKTFPSYTCEGMVGCTLRRANEKCFGSADPRALLQRINTAVQQHLNVSMKAFEEL</sequence>
<feature type="compositionally biased region" description="Low complexity" evidence="2">
    <location>
        <begin position="611"/>
        <end position="633"/>
    </location>
</feature>
<dbReference type="EMBL" id="JAFHKP010000026">
    <property type="protein sequence ID" value="KAG5476722.1"/>
    <property type="molecule type" value="Genomic_DNA"/>
</dbReference>
<feature type="region of interest" description="Disordered" evidence="2">
    <location>
        <begin position="565"/>
        <end position="687"/>
    </location>
</feature>
<keyword evidence="1" id="KW-0945">Host-virus interaction</keyword>
<feature type="compositionally biased region" description="Pro residues" evidence="2">
    <location>
        <begin position="773"/>
        <end position="783"/>
    </location>
</feature>
<dbReference type="KEGG" id="lenr:94171132"/>
<feature type="region of interest" description="Disordered" evidence="2">
    <location>
        <begin position="763"/>
        <end position="806"/>
    </location>
</feature>
<protein>
    <submittedName>
        <fullName evidence="3">Uncharacterized protein</fullName>
    </submittedName>
</protein>
<reference evidence="3 4" key="1">
    <citation type="submission" date="2021-02" db="EMBL/GenBank/DDBJ databases">
        <title>Leishmania (Mundinia) enrietti genome sequencing and assembly.</title>
        <authorList>
            <person name="Almutairi H."/>
            <person name="Gatherer D."/>
        </authorList>
    </citation>
    <scope>NUCLEOTIDE SEQUENCE [LARGE SCALE GENOMIC DNA]</scope>
    <source>
        <strain evidence="3">CUR178</strain>
    </source>
</reference>
<evidence type="ECO:0000256" key="1">
    <source>
        <dbReference type="ARBA" id="ARBA00022581"/>
    </source>
</evidence>
<dbReference type="PANTHER" id="PTHR13037">
    <property type="entry name" value="FORMIN"/>
    <property type="match status" value="1"/>
</dbReference>
<dbReference type="Proteomes" id="UP000674179">
    <property type="component" value="Chromosome 26"/>
</dbReference>
<name>A0A836KKW0_LEIEN</name>
<proteinExistence type="predicted"/>
<feature type="compositionally biased region" description="Polar residues" evidence="2">
    <location>
        <begin position="267"/>
        <end position="277"/>
    </location>
</feature>
<feature type="compositionally biased region" description="Basic and acidic residues" evidence="2">
    <location>
        <begin position="247"/>
        <end position="265"/>
    </location>
</feature>
<feature type="compositionally biased region" description="Basic and acidic residues" evidence="2">
    <location>
        <begin position="763"/>
        <end position="772"/>
    </location>
</feature>
<feature type="compositionally biased region" description="Acidic residues" evidence="2">
    <location>
        <begin position="229"/>
        <end position="243"/>
    </location>
</feature>
<feature type="compositionally biased region" description="Low complexity" evidence="2">
    <location>
        <begin position="641"/>
        <end position="651"/>
    </location>
</feature>
<feature type="region of interest" description="Disordered" evidence="2">
    <location>
        <begin position="191"/>
        <end position="283"/>
    </location>
</feature>
<comment type="caution">
    <text evidence="3">The sequence shown here is derived from an EMBL/GenBank/DDBJ whole genome shotgun (WGS) entry which is preliminary data.</text>
</comment>
<gene>
    <name evidence="3" type="ORF">CUR178_03895</name>
</gene>
<dbReference type="GeneID" id="94171132"/>
<organism evidence="3 4">
    <name type="scientific">Leishmania enriettii</name>
    <dbReference type="NCBI Taxonomy" id="5663"/>
    <lineage>
        <taxon>Eukaryota</taxon>
        <taxon>Discoba</taxon>
        <taxon>Euglenozoa</taxon>
        <taxon>Kinetoplastea</taxon>
        <taxon>Metakinetoplastina</taxon>
        <taxon>Trypanosomatida</taxon>
        <taxon>Trypanosomatidae</taxon>
        <taxon>Leishmaniinae</taxon>
        <taxon>Leishmania</taxon>
    </lineage>
</organism>
<evidence type="ECO:0000313" key="4">
    <source>
        <dbReference type="Proteomes" id="UP000674179"/>
    </source>
</evidence>
<dbReference type="RefSeq" id="XP_067692188.1">
    <property type="nucleotide sequence ID" value="XM_067835622.1"/>
</dbReference>
<feature type="compositionally biased region" description="Polar residues" evidence="2">
    <location>
        <begin position="191"/>
        <end position="201"/>
    </location>
</feature>
<dbReference type="PANTHER" id="PTHR13037:SF24">
    <property type="entry name" value="POLYCOMB PROTEIN PCL-RELATED"/>
    <property type="match status" value="1"/>
</dbReference>
<keyword evidence="4" id="KW-1185">Reference proteome</keyword>